<feature type="region of interest" description="Disordered" evidence="1">
    <location>
        <begin position="81"/>
        <end position="101"/>
    </location>
</feature>
<dbReference type="Proteomes" id="UP000198211">
    <property type="component" value="Unassembled WGS sequence"/>
</dbReference>
<evidence type="ECO:0008006" key="4">
    <source>
        <dbReference type="Google" id="ProtNLM"/>
    </source>
</evidence>
<name>A0A225V0U8_9STRA</name>
<evidence type="ECO:0000313" key="3">
    <source>
        <dbReference type="Proteomes" id="UP000198211"/>
    </source>
</evidence>
<protein>
    <recommendedName>
        <fullName evidence="4">CCHC-type domain-containing protein</fullName>
    </recommendedName>
</protein>
<feature type="region of interest" description="Disordered" evidence="1">
    <location>
        <begin position="117"/>
        <end position="139"/>
    </location>
</feature>
<accession>A0A225V0U8</accession>
<gene>
    <name evidence="2" type="ORF">PHMEG_00030191</name>
</gene>
<reference evidence="3" key="1">
    <citation type="submission" date="2017-03" db="EMBL/GenBank/DDBJ databases">
        <title>Phytopthora megakarya and P. palmivora, two closely related causual agents of cacao black pod achieved similar genome size and gene model numbers by different mechanisms.</title>
        <authorList>
            <person name="Ali S."/>
            <person name="Shao J."/>
            <person name="Larry D.J."/>
            <person name="Kronmiller B."/>
            <person name="Shen D."/>
            <person name="Strem M.D."/>
            <person name="Melnick R.L."/>
            <person name="Guiltinan M.J."/>
            <person name="Tyler B.M."/>
            <person name="Meinhardt L.W."/>
            <person name="Bailey B.A."/>
        </authorList>
    </citation>
    <scope>NUCLEOTIDE SEQUENCE [LARGE SCALE GENOMIC DNA]</scope>
    <source>
        <strain evidence="3">zdho120</strain>
    </source>
</reference>
<sequence length="168" mass="18636">MSMHDYIQKTRRLASCIVTKPIDMESQVHARYCLTRAEPGSLEKAFTLALREDYVVSSSYSRARSAADRVDAPEPMEIDAIEASNGRTWSSSSANRGGRSPRPMVCYRCRKVGHRAAGMPRTGSGRRERRGGRRFYPGRSAKKYDLGQCGAPYWLGRWSGSSGGNPAL</sequence>
<dbReference type="OrthoDB" id="117223at2759"/>
<comment type="caution">
    <text evidence="2">The sequence shown here is derived from an EMBL/GenBank/DDBJ whole genome shotgun (WGS) entry which is preliminary data.</text>
</comment>
<organism evidence="2 3">
    <name type="scientific">Phytophthora megakarya</name>
    <dbReference type="NCBI Taxonomy" id="4795"/>
    <lineage>
        <taxon>Eukaryota</taxon>
        <taxon>Sar</taxon>
        <taxon>Stramenopiles</taxon>
        <taxon>Oomycota</taxon>
        <taxon>Peronosporomycetes</taxon>
        <taxon>Peronosporales</taxon>
        <taxon>Peronosporaceae</taxon>
        <taxon>Phytophthora</taxon>
    </lineage>
</organism>
<evidence type="ECO:0000256" key="1">
    <source>
        <dbReference type="SAM" id="MobiDB-lite"/>
    </source>
</evidence>
<keyword evidence="3" id="KW-1185">Reference proteome</keyword>
<proteinExistence type="predicted"/>
<dbReference type="EMBL" id="NBNE01008954">
    <property type="protein sequence ID" value="OWY98912.1"/>
    <property type="molecule type" value="Genomic_DNA"/>
</dbReference>
<evidence type="ECO:0000313" key="2">
    <source>
        <dbReference type="EMBL" id="OWY98912.1"/>
    </source>
</evidence>
<feature type="compositionally biased region" description="Polar residues" evidence="1">
    <location>
        <begin position="85"/>
        <end position="95"/>
    </location>
</feature>
<dbReference type="AlphaFoldDB" id="A0A225V0U8"/>